<keyword evidence="1" id="KW-0812">Transmembrane</keyword>
<accession>A0A0G3BKU3</accession>
<dbReference type="Proteomes" id="UP000035352">
    <property type="component" value="Chromosome"/>
</dbReference>
<proteinExistence type="predicted"/>
<name>A0A0G3BKU3_9BURK</name>
<keyword evidence="1" id="KW-0472">Membrane</keyword>
<keyword evidence="3" id="KW-1185">Reference proteome</keyword>
<reference evidence="2 3" key="1">
    <citation type="submission" date="2015-05" db="EMBL/GenBank/DDBJ databases">
        <authorList>
            <person name="Tang B."/>
            <person name="Yu Y."/>
        </authorList>
    </citation>
    <scope>NUCLEOTIDE SEQUENCE [LARGE SCALE GENOMIC DNA]</scope>
    <source>
        <strain evidence="2 3">DSM 7029</strain>
    </source>
</reference>
<dbReference type="OrthoDB" id="272996at2"/>
<dbReference type="STRING" id="413882.AAW51_0469"/>
<keyword evidence="1" id="KW-1133">Transmembrane helix</keyword>
<feature type="transmembrane region" description="Helical" evidence="1">
    <location>
        <begin position="129"/>
        <end position="155"/>
    </location>
</feature>
<evidence type="ECO:0008006" key="4">
    <source>
        <dbReference type="Google" id="ProtNLM"/>
    </source>
</evidence>
<dbReference type="KEGG" id="pbh:AAW51_0469"/>
<protein>
    <recommendedName>
        <fullName evidence="4">DUF4184 family protein</fullName>
    </recommendedName>
</protein>
<feature type="transmembrane region" description="Helical" evidence="1">
    <location>
        <begin position="24"/>
        <end position="44"/>
    </location>
</feature>
<evidence type="ECO:0000256" key="1">
    <source>
        <dbReference type="SAM" id="Phobius"/>
    </source>
</evidence>
<evidence type="ECO:0000313" key="3">
    <source>
        <dbReference type="Proteomes" id="UP000035352"/>
    </source>
</evidence>
<dbReference type="EMBL" id="CP011371">
    <property type="protein sequence ID" value="AKJ27160.1"/>
    <property type="molecule type" value="Genomic_DNA"/>
</dbReference>
<dbReference type="RefSeq" id="WP_047193324.1">
    <property type="nucleotide sequence ID" value="NZ_CP011371.1"/>
</dbReference>
<dbReference type="AlphaFoldDB" id="A0A0G3BKU3"/>
<evidence type="ECO:0000313" key="2">
    <source>
        <dbReference type="EMBL" id="AKJ27160.1"/>
    </source>
</evidence>
<organism evidence="2 3">
    <name type="scientific">Caldimonas brevitalea</name>
    <dbReference type="NCBI Taxonomy" id="413882"/>
    <lineage>
        <taxon>Bacteria</taxon>
        <taxon>Pseudomonadati</taxon>
        <taxon>Pseudomonadota</taxon>
        <taxon>Betaproteobacteria</taxon>
        <taxon>Burkholderiales</taxon>
        <taxon>Sphaerotilaceae</taxon>
        <taxon>Caldimonas</taxon>
    </lineage>
</organism>
<gene>
    <name evidence="2" type="ORF">AAW51_0469</name>
</gene>
<sequence>MPITPFHFGPGALLQSVAPRHVSFLSFCAANVLIDLESLYNLVYRQHPVHAFFHTYLGATLVIAATGLLFLACQWFARRFWLPNLLGWRSLMHKQVLVGAALGAYTHAALDSVMHQDIQPLWPFSTSNALLGVISLGVLHTACLALGLLGLLIVATRWFVAGEEKVG</sequence>
<feature type="transmembrane region" description="Helical" evidence="1">
    <location>
        <begin position="56"/>
        <end position="77"/>
    </location>
</feature>